<feature type="region of interest" description="Disordered" evidence="1">
    <location>
        <begin position="1"/>
        <end position="58"/>
    </location>
</feature>
<name>A0A397V1P5_9GLOM</name>
<sequence>MESKTEEPNIRSIWRRGEDSRTIPLSANSNNNHMGRNSPSLNNLHNENGGLQGNGASTPGGISFQDMTIVLADKITIINTKSSHRPTTINVTASMKEEKIVKFMFSASVRTSQKINNLVAQSRVRAIPILQWCQSNVAQTGREYNRCNYPWGNCAETIEYKTSGIYSNLD</sequence>
<feature type="compositionally biased region" description="Basic and acidic residues" evidence="1">
    <location>
        <begin position="1"/>
        <end position="21"/>
    </location>
</feature>
<protein>
    <submittedName>
        <fullName evidence="2">Uncharacterized protein</fullName>
    </submittedName>
</protein>
<dbReference type="OrthoDB" id="2442064at2759"/>
<proteinExistence type="predicted"/>
<dbReference type="AlphaFoldDB" id="A0A397V1P5"/>
<reference evidence="2 3" key="1">
    <citation type="submission" date="2018-06" db="EMBL/GenBank/DDBJ databases">
        <title>Comparative genomics reveals the genomic features of Rhizophagus irregularis, R. cerebriforme, R. diaphanum and Gigaspora rosea, and their symbiotic lifestyle signature.</title>
        <authorList>
            <person name="Morin E."/>
            <person name="San Clemente H."/>
            <person name="Chen E.C.H."/>
            <person name="De La Providencia I."/>
            <person name="Hainaut M."/>
            <person name="Kuo A."/>
            <person name="Kohler A."/>
            <person name="Murat C."/>
            <person name="Tang N."/>
            <person name="Roy S."/>
            <person name="Loubradou J."/>
            <person name="Henrissat B."/>
            <person name="Grigoriev I.V."/>
            <person name="Corradi N."/>
            <person name="Roux C."/>
            <person name="Martin F.M."/>
        </authorList>
    </citation>
    <scope>NUCLEOTIDE SEQUENCE [LARGE SCALE GENOMIC DNA]</scope>
    <source>
        <strain evidence="2 3">DAOM 194757</strain>
    </source>
</reference>
<gene>
    <name evidence="2" type="ORF">C2G38_2316941</name>
</gene>
<evidence type="ECO:0000256" key="1">
    <source>
        <dbReference type="SAM" id="MobiDB-lite"/>
    </source>
</evidence>
<feature type="compositionally biased region" description="Polar residues" evidence="1">
    <location>
        <begin position="23"/>
        <end position="46"/>
    </location>
</feature>
<dbReference type="EMBL" id="QKWP01000685">
    <property type="protein sequence ID" value="RIB16325.1"/>
    <property type="molecule type" value="Genomic_DNA"/>
</dbReference>
<accession>A0A397V1P5</accession>
<evidence type="ECO:0000313" key="2">
    <source>
        <dbReference type="EMBL" id="RIB16325.1"/>
    </source>
</evidence>
<organism evidence="2 3">
    <name type="scientific">Gigaspora rosea</name>
    <dbReference type="NCBI Taxonomy" id="44941"/>
    <lineage>
        <taxon>Eukaryota</taxon>
        <taxon>Fungi</taxon>
        <taxon>Fungi incertae sedis</taxon>
        <taxon>Mucoromycota</taxon>
        <taxon>Glomeromycotina</taxon>
        <taxon>Glomeromycetes</taxon>
        <taxon>Diversisporales</taxon>
        <taxon>Gigasporaceae</taxon>
        <taxon>Gigaspora</taxon>
    </lineage>
</organism>
<evidence type="ECO:0000313" key="3">
    <source>
        <dbReference type="Proteomes" id="UP000266673"/>
    </source>
</evidence>
<dbReference type="Proteomes" id="UP000266673">
    <property type="component" value="Unassembled WGS sequence"/>
</dbReference>
<keyword evidence="3" id="KW-1185">Reference proteome</keyword>
<comment type="caution">
    <text evidence="2">The sequence shown here is derived from an EMBL/GenBank/DDBJ whole genome shotgun (WGS) entry which is preliminary data.</text>
</comment>